<keyword evidence="1" id="KW-1185">Reference proteome</keyword>
<organism evidence="1 2">
    <name type="scientific">Romanomermis culicivorax</name>
    <name type="common">Nematode worm</name>
    <dbReference type="NCBI Taxonomy" id="13658"/>
    <lineage>
        <taxon>Eukaryota</taxon>
        <taxon>Metazoa</taxon>
        <taxon>Ecdysozoa</taxon>
        <taxon>Nematoda</taxon>
        <taxon>Enoplea</taxon>
        <taxon>Dorylaimia</taxon>
        <taxon>Mermithida</taxon>
        <taxon>Mermithoidea</taxon>
        <taxon>Mermithidae</taxon>
        <taxon>Romanomermis</taxon>
    </lineage>
</organism>
<evidence type="ECO:0000313" key="2">
    <source>
        <dbReference type="WBParaSite" id="nRc.2.0.1.t04046-RA"/>
    </source>
</evidence>
<evidence type="ECO:0000313" key="1">
    <source>
        <dbReference type="Proteomes" id="UP000887565"/>
    </source>
</evidence>
<accession>A0A915HR98</accession>
<sequence>MKLFAQTGKIFVHTVFIGTKKQHKVLVTRSRVDGIIVDIFAQIFGRTLSQEAGTERNTYATELKKYNISKKLQLETSKKNAKIDFNNEGLQV</sequence>
<reference evidence="2" key="1">
    <citation type="submission" date="2022-11" db="UniProtKB">
        <authorList>
            <consortium name="WormBaseParasite"/>
        </authorList>
    </citation>
    <scope>IDENTIFICATION</scope>
</reference>
<dbReference type="AlphaFoldDB" id="A0A915HR98"/>
<dbReference type="WBParaSite" id="nRc.2.0.1.t04046-RA">
    <property type="protein sequence ID" value="nRc.2.0.1.t04046-RA"/>
    <property type="gene ID" value="nRc.2.0.1.g04046"/>
</dbReference>
<dbReference type="Proteomes" id="UP000887565">
    <property type="component" value="Unplaced"/>
</dbReference>
<proteinExistence type="predicted"/>
<protein>
    <submittedName>
        <fullName evidence="2">Uncharacterized protein</fullName>
    </submittedName>
</protein>
<name>A0A915HR98_ROMCU</name>